<evidence type="ECO:0000313" key="7">
    <source>
        <dbReference type="EMBL" id="GAK53118.1"/>
    </source>
</evidence>
<protein>
    <submittedName>
        <fullName evidence="7">Peptidase family M20/M25/M40</fullName>
    </submittedName>
</protein>
<dbReference type="InterPro" id="IPR036264">
    <property type="entry name" value="Bact_exopeptidase_dim_dom"/>
</dbReference>
<accession>A0A0S6W618</accession>
<dbReference type="STRING" id="1499966.U14_04378"/>
<dbReference type="Pfam" id="PF01546">
    <property type="entry name" value="Peptidase_M20"/>
    <property type="match status" value="1"/>
</dbReference>
<keyword evidence="5" id="KW-0862">Zinc</keyword>
<dbReference type="EMBL" id="DF820459">
    <property type="protein sequence ID" value="GAK53118.1"/>
    <property type="molecule type" value="Genomic_DNA"/>
</dbReference>
<dbReference type="PROSITE" id="PS00759">
    <property type="entry name" value="ARGE_DAPE_CPG2_2"/>
    <property type="match status" value="1"/>
</dbReference>
<dbReference type="InterPro" id="IPR002933">
    <property type="entry name" value="Peptidase_M20"/>
</dbReference>
<reference evidence="7" key="1">
    <citation type="journal article" date="2015" name="PeerJ">
        <title>First genomic representation of candidate bacterial phylum KSB3 points to enhanced environmental sensing as a trigger of wastewater bulking.</title>
        <authorList>
            <person name="Sekiguchi Y."/>
            <person name="Ohashi A."/>
            <person name="Parks D.H."/>
            <person name="Yamauchi T."/>
            <person name="Tyson G.W."/>
            <person name="Hugenholtz P."/>
        </authorList>
    </citation>
    <scope>NUCLEOTIDE SEQUENCE [LARGE SCALE GENOMIC DNA]</scope>
</reference>
<evidence type="ECO:0000313" key="8">
    <source>
        <dbReference type="Proteomes" id="UP000030700"/>
    </source>
</evidence>
<dbReference type="HOGENOM" id="CLU_021802_2_0_0"/>
<gene>
    <name evidence="7" type="ORF">U14_04378</name>
</gene>
<dbReference type="PANTHER" id="PTHR43808">
    <property type="entry name" value="ACETYLORNITHINE DEACETYLASE"/>
    <property type="match status" value="1"/>
</dbReference>
<keyword evidence="4" id="KW-0378">Hydrolase</keyword>
<sequence>MLARLQNIYAMELSLLQSLIRIPSIFPNETALAQWLYDYLRDAGWNARKQSVGEHRFNVLAEKGNASRAVMLYGHLDTVPVYGEWDTPPFELTERGDQLFGLGATDMKGGIFVILEAIKSLPERLDKTIKLAFCVDEENDSLGAYALSRDPFLQNVALVLVPEICDAFPRKAGAISVGLGRRGRVGISLAVPGISAHGANPERGVNAIHEAYKVIAALDAMPLISHEKLGQSTQFIQEIHARSGSLSLPDLCEVYLSRLLVLPETPDDALRDVQEHLDRLYAQGILTPQRGKRVLATLAERETPYYHPYITDKRLPIIQRLLQRVQAFGEVCVGYGRSVADENIFGGINQIPTITLGPQGGNEHTANEWVSKQSLEERIAIYRDLIKHLELE</sequence>
<keyword evidence="3" id="KW-0479">Metal-binding</keyword>
<comment type="cofactor">
    <cofactor evidence="1">
        <name>Zn(2+)</name>
        <dbReference type="ChEBI" id="CHEBI:29105"/>
    </cofactor>
</comment>
<evidence type="ECO:0000256" key="2">
    <source>
        <dbReference type="ARBA" id="ARBA00006247"/>
    </source>
</evidence>
<evidence type="ECO:0000259" key="6">
    <source>
        <dbReference type="Pfam" id="PF07687"/>
    </source>
</evidence>
<dbReference type="Proteomes" id="UP000030700">
    <property type="component" value="Unassembled WGS sequence"/>
</dbReference>
<evidence type="ECO:0000256" key="3">
    <source>
        <dbReference type="ARBA" id="ARBA00022723"/>
    </source>
</evidence>
<name>A0A0S6W618_9BACT</name>
<dbReference type="Gene3D" id="3.40.630.10">
    <property type="entry name" value="Zn peptidases"/>
    <property type="match status" value="2"/>
</dbReference>
<evidence type="ECO:0000256" key="5">
    <source>
        <dbReference type="ARBA" id="ARBA00022833"/>
    </source>
</evidence>
<dbReference type="GO" id="GO:0046872">
    <property type="term" value="F:metal ion binding"/>
    <property type="evidence" value="ECO:0007669"/>
    <property type="project" value="UniProtKB-KW"/>
</dbReference>
<dbReference type="Pfam" id="PF07687">
    <property type="entry name" value="M20_dimer"/>
    <property type="match status" value="1"/>
</dbReference>
<dbReference type="SUPFAM" id="SSF55031">
    <property type="entry name" value="Bacterial exopeptidase dimerisation domain"/>
    <property type="match status" value="1"/>
</dbReference>
<evidence type="ECO:0000256" key="4">
    <source>
        <dbReference type="ARBA" id="ARBA00022801"/>
    </source>
</evidence>
<comment type="similarity">
    <text evidence="2">Belongs to the peptidase M20A family.</text>
</comment>
<feature type="domain" description="Peptidase M20 dimerisation" evidence="6">
    <location>
        <begin position="180"/>
        <end position="283"/>
    </location>
</feature>
<dbReference type="PANTHER" id="PTHR43808:SF8">
    <property type="entry name" value="PEPTIDASE M20 DIMERISATION DOMAIN-CONTAINING PROTEIN"/>
    <property type="match status" value="1"/>
</dbReference>
<keyword evidence="8" id="KW-1185">Reference proteome</keyword>
<dbReference type="InterPro" id="IPR011650">
    <property type="entry name" value="Peptidase_M20_dimer"/>
</dbReference>
<dbReference type="PROSITE" id="PS00758">
    <property type="entry name" value="ARGE_DAPE_CPG2_1"/>
    <property type="match status" value="1"/>
</dbReference>
<dbReference type="AlphaFoldDB" id="A0A0S6W618"/>
<evidence type="ECO:0000256" key="1">
    <source>
        <dbReference type="ARBA" id="ARBA00001947"/>
    </source>
</evidence>
<dbReference type="Gene3D" id="3.30.70.360">
    <property type="match status" value="1"/>
</dbReference>
<proteinExistence type="inferred from homology"/>
<dbReference type="GO" id="GO:0016787">
    <property type="term" value="F:hydrolase activity"/>
    <property type="evidence" value="ECO:0007669"/>
    <property type="project" value="UniProtKB-KW"/>
</dbReference>
<dbReference type="SUPFAM" id="SSF53187">
    <property type="entry name" value="Zn-dependent exopeptidases"/>
    <property type="match status" value="1"/>
</dbReference>
<organism evidence="7">
    <name type="scientific">Candidatus Moduliflexus flocculans</name>
    <dbReference type="NCBI Taxonomy" id="1499966"/>
    <lineage>
        <taxon>Bacteria</taxon>
        <taxon>Candidatus Moduliflexota</taxon>
        <taxon>Candidatus Moduliflexia</taxon>
        <taxon>Candidatus Moduliflexales</taxon>
        <taxon>Candidatus Moduliflexaceae</taxon>
    </lineage>
</organism>
<dbReference type="InterPro" id="IPR050072">
    <property type="entry name" value="Peptidase_M20A"/>
</dbReference>
<dbReference type="InterPro" id="IPR001261">
    <property type="entry name" value="ArgE/DapE_CS"/>
</dbReference>